<dbReference type="InterPro" id="IPR002514">
    <property type="entry name" value="Transposase_8"/>
</dbReference>
<dbReference type="InterPro" id="IPR048020">
    <property type="entry name" value="Transpos_IS3"/>
</dbReference>
<gene>
    <name evidence="4" type="ORF">ACFQ4Y_10710</name>
</gene>
<dbReference type="Pfam" id="PF13333">
    <property type="entry name" value="rve_2"/>
    <property type="match status" value="1"/>
</dbReference>
<comment type="function">
    <text evidence="1">Involved in the transposition of the insertion sequence.</text>
</comment>
<dbReference type="InterPro" id="IPR025948">
    <property type="entry name" value="HTH-like_dom"/>
</dbReference>
<name>A0ABW4CC89_9BACL</name>
<dbReference type="Pfam" id="PF01527">
    <property type="entry name" value="HTH_Tnp_1"/>
    <property type="match status" value="1"/>
</dbReference>
<proteinExistence type="predicted"/>
<evidence type="ECO:0000256" key="1">
    <source>
        <dbReference type="ARBA" id="ARBA00002286"/>
    </source>
</evidence>
<dbReference type="Gene3D" id="3.30.420.10">
    <property type="entry name" value="Ribonuclease H-like superfamily/Ribonuclease H"/>
    <property type="match status" value="1"/>
</dbReference>
<dbReference type="InterPro" id="IPR012337">
    <property type="entry name" value="RNaseH-like_sf"/>
</dbReference>
<dbReference type="EMBL" id="JBHTNU010000009">
    <property type="protein sequence ID" value="MFD1427395.1"/>
    <property type="molecule type" value="Genomic_DNA"/>
</dbReference>
<dbReference type="PANTHER" id="PTHR46889">
    <property type="entry name" value="TRANSPOSASE INSF FOR INSERTION SEQUENCE IS3B-RELATED"/>
    <property type="match status" value="1"/>
</dbReference>
<feature type="domain" description="Integrase catalytic" evidence="3">
    <location>
        <begin position="218"/>
        <end position="381"/>
    </location>
</feature>
<dbReference type="InterPro" id="IPR001584">
    <property type="entry name" value="Integrase_cat-core"/>
</dbReference>
<dbReference type="Proteomes" id="UP001597282">
    <property type="component" value="Unassembled WGS sequence"/>
</dbReference>
<dbReference type="RefSeq" id="WP_380165375.1">
    <property type="nucleotide sequence ID" value="NZ_JBHTNU010000009.1"/>
</dbReference>
<organism evidence="4 5">
    <name type="scientific">Kroppenstedtia sanguinis</name>
    <dbReference type="NCBI Taxonomy" id="1380684"/>
    <lineage>
        <taxon>Bacteria</taxon>
        <taxon>Bacillati</taxon>
        <taxon>Bacillota</taxon>
        <taxon>Bacilli</taxon>
        <taxon>Bacillales</taxon>
        <taxon>Thermoactinomycetaceae</taxon>
        <taxon>Kroppenstedtia</taxon>
    </lineage>
</organism>
<dbReference type="PROSITE" id="PS50994">
    <property type="entry name" value="INTEGRASE"/>
    <property type="match status" value="1"/>
</dbReference>
<evidence type="ECO:0000313" key="5">
    <source>
        <dbReference type="Proteomes" id="UP001597282"/>
    </source>
</evidence>
<evidence type="ECO:0000313" key="4">
    <source>
        <dbReference type="EMBL" id="MFD1427395.1"/>
    </source>
</evidence>
<keyword evidence="2" id="KW-0175">Coiled coil</keyword>
<protein>
    <submittedName>
        <fullName evidence="4">IS3 family transposase</fullName>
    </submittedName>
</protein>
<dbReference type="SUPFAM" id="SSF46689">
    <property type="entry name" value="Homeodomain-like"/>
    <property type="match status" value="1"/>
</dbReference>
<reference evidence="5" key="1">
    <citation type="journal article" date="2019" name="Int. J. Syst. Evol. Microbiol.">
        <title>The Global Catalogue of Microorganisms (GCM) 10K type strain sequencing project: providing services to taxonomists for standard genome sequencing and annotation.</title>
        <authorList>
            <consortium name="The Broad Institute Genomics Platform"/>
            <consortium name="The Broad Institute Genome Sequencing Center for Infectious Disease"/>
            <person name="Wu L."/>
            <person name="Ma J."/>
        </authorList>
    </citation>
    <scope>NUCLEOTIDE SEQUENCE [LARGE SCALE GENOMIC DNA]</scope>
    <source>
        <strain evidence="5">S1</strain>
    </source>
</reference>
<dbReference type="Pfam" id="PF00665">
    <property type="entry name" value="rve"/>
    <property type="match status" value="1"/>
</dbReference>
<dbReference type="NCBIfam" id="NF033516">
    <property type="entry name" value="transpos_IS3"/>
    <property type="match status" value="1"/>
</dbReference>
<dbReference type="InterPro" id="IPR050900">
    <property type="entry name" value="Transposase_IS3/IS150/IS904"/>
</dbReference>
<evidence type="ECO:0000259" key="3">
    <source>
        <dbReference type="PROSITE" id="PS50994"/>
    </source>
</evidence>
<accession>A0ABW4CC89</accession>
<evidence type="ECO:0000256" key="2">
    <source>
        <dbReference type="SAM" id="Coils"/>
    </source>
</evidence>
<sequence length="388" mass="45852">MKKRHYDPEFKIQTAQMILEQGKAVAQASRELGISKNTLHRWVQEYKRDGEHAFPGSGKLNPEDQALHELQKRIRDLEEENSILKKANAHLRQRPEIIYSFIHQNRFTFRVMKMCQVFGVSRSGYYAWLKRPRSERTQKQQRLSQHIQRIFLRSRRLYGSPKITQVLRSQGHVVSQKTVARLMKEKGLRSRTVKKYKVTTNSKHTLPVHNNVLNQQFVAQSPNEVWMADITYVPTQEGWLYVASIMDLFTRKIVGWKADERMSKNLVLKALDQAVQRQQPESGVLHHSDRGSQYASREYQERLSRYGMVGSMSRKGNCYDNACIESFHSVLKKELVFLETFKTRQQAKQRIFEYIEIFYNRQRIHSSIGYQSPTNFERMYYNRLRNTG</sequence>
<keyword evidence="5" id="KW-1185">Reference proteome</keyword>
<dbReference type="InterPro" id="IPR009057">
    <property type="entry name" value="Homeodomain-like_sf"/>
</dbReference>
<dbReference type="PANTHER" id="PTHR46889:SF4">
    <property type="entry name" value="TRANSPOSASE INSO FOR INSERTION SEQUENCE ELEMENT IS911B-RELATED"/>
    <property type="match status" value="1"/>
</dbReference>
<dbReference type="Gene3D" id="1.10.10.60">
    <property type="entry name" value="Homeodomain-like"/>
    <property type="match status" value="1"/>
</dbReference>
<comment type="caution">
    <text evidence="4">The sequence shown here is derived from an EMBL/GenBank/DDBJ whole genome shotgun (WGS) entry which is preliminary data.</text>
</comment>
<feature type="coiled-coil region" evidence="2">
    <location>
        <begin position="60"/>
        <end position="94"/>
    </location>
</feature>
<dbReference type="InterPro" id="IPR036397">
    <property type="entry name" value="RNaseH_sf"/>
</dbReference>
<dbReference type="SUPFAM" id="SSF53098">
    <property type="entry name" value="Ribonuclease H-like"/>
    <property type="match status" value="1"/>
</dbReference>
<dbReference type="Pfam" id="PF13276">
    <property type="entry name" value="HTH_21"/>
    <property type="match status" value="1"/>
</dbReference>